<protein>
    <submittedName>
        <fullName evidence="3">Uncharacterized protein</fullName>
    </submittedName>
</protein>
<dbReference type="EMBL" id="JAKLMC020000017">
    <property type="protein sequence ID" value="KAK5952135.1"/>
    <property type="molecule type" value="Genomic_DNA"/>
</dbReference>
<feature type="compositionally biased region" description="Basic and acidic residues" evidence="1">
    <location>
        <begin position="20"/>
        <end position="35"/>
    </location>
</feature>
<feature type="compositionally biased region" description="Polar residues" evidence="1">
    <location>
        <begin position="93"/>
        <end position="103"/>
    </location>
</feature>
<reference evidence="3 4" key="1">
    <citation type="submission" date="2022-12" db="EMBL/GenBank/DDBJ databases">
        <title>Genomic features and morphological characterization of a novel Knufia sp. strain isolated from spacecraft assembly facility.</title>
        <authorList>
            <person name="Teixeira M."/>
            <person name="Chander A.M."/>
            <person name="Stajich J.E."/>
            <person name="Venkateswaran K."/>
        </authorList>
    </citation>
    <scope>NUCLEOTIDE SEQUENCE [LARGE SCALE GENOMIC DNA]</scope>
    <source>
        <strain evidence="3 4">FJI-L2-BK-P2</strain>
    </source>
</reference>
<gene>
    <name evidence="3" type="ORF">OHC33_007022</name>
</gene>
<keyword evidence="2" id="KW-0472">Membrane</keyword>
<keyword evidence="2" id="KW-1133">Transmembrane helix</keyword>
<evidence type="ECO:0000313" key="4">
    <source>
        <dbReference type="Proteomes" id="UP001316803"/>
    </source>
</evidence>
<proteinExistence type="predicted"/>
<keyword evidence="4" id="KW-1185">Reference proteome</keyword>
<organism evidence="3 4">
    <name type="scientific">Knufia fluminis</name>
    <dbReference type="NCBI Taxonomy" id="191047"/>
    <lineage>
        <taxon>Eukaryota</taxon>
        <taxon>Fungi</taxon>
        <taxon>Dikarya</taxon>
        <taxon>Ascomycota</taxon>
        <taxon>Pezizomycotina</taxon>
        <taxon>Eurotiomycetes</taxon>
        <taxon>Chaetothyriomycetidae</taxon>
        <taxon>Chaetothyriales</taxon>
        <taxon>Trichomeriaceae</taxon>
        <taxon>Knufia</taxon>
    </lineage>
</organism>
<dbReference type="AlphaFoldDB" id="A0AAN8EE92"/>
<dbReference type="Proteomes" id="UP001316803">
    <property type="component" value="Unassembled WGS sequence"/>
</dbReference>
<evidence type="ECO:0000313" key="3">
    <source>
        <dbReference type="EMBL" id="KAK5952135.1"/>
    </source>
</evidence>
<feature type="transmembrane region" description="Helical" evidence="2">
    <location>
        <begin position="194"/>
        <end position="216"/>
    </location>
</feature>
<accession>A0AAN8EE92</accession>
<comment type="caution">
    <text evidence="3">The sequence shown here is derived from an EMBL/GenBank/DDBJ whole genome shotgun (WGS) entry which is preliminary data.</text>
</comment>
<name>A0AAN8EE92_9EURO</name>
<keyword evidence="2" id="KW-0812">Transmembrane</keyword>
<feature type="region of interest" description="Disordered" evidence="1">
    <location>
        <begin position="1"/>
        <end position="112"/>
    </location>
</feature>
<evidence type="ECO:0000256" key="2">
    <source>
        <dbReference type="SAM" id="Phobius"/>
    </source>
</evidence>
<sequence>MSHRTSADEEEVSRSIAPDARNDAAWEDPSRHTEGSRSSTSDSKRRNAAQLAQELGSSSPWSQAVMPQAQIHDTPFGRDPTTSRIRTEKLDNVHSNTMAQSPQELDPPPAYSNLSHVHELPASPVTMPRRNAAAADTQGVVTQDTGIDLSEDLEEQEQDDRTPLLGGVERRWNQRGWNRWIHSAKTTRQRHCRLLALVIAFSFLTSLVVCAFVGVFQGEAGTWSPSIPFMPFVPTGPEYERHEMFENIHAAYKLHDRLDLSTTTGAIDIEIDPQPGDQPAILILSSQTGSITLRLSSAYLHRRHKAARAIHTEIRSLTGSVTAEILLGHGSFALVDTGTGTQILSILASGMGRHDEISNLTTYSKTGAQRVTLTSLGPTSDSLTNLRAEHHSFATASLDITYPAVWSGKVRAAAFLSNHLSVKGKDLEYVKQDDLELVAYRGPVKGRQTVEVISDGTGDLSFKC</sequence>
<evidence type="ECO:0000256" key="1">
    <source>
        <dbReference type="SAM" id="MobiDB-lite"/>
    </source>
</evidence>